<accession>A0ABW0GA86</accession>
<feature type="chain" id="PRO_5045181200" evidence="1">
    <location>
        <begin position="22"/>
        <end position="212"/>
    </location>
</feature>
<dbReference type="Proteomes" id="UP001596166">
    <property type="component" value="Unassembled WGS sequence"/>
</dbReference>
<evidence type="ECO:0000313" key="3">
    <source>
        <dbReference type="Proteomes" id="UP001596166"/>
    </source>
</evidence>
<dbReference type="RefSeq" id="WP_376997199.1">
    <property type="nucleotide sequence ID" value="NZ_JBHSLC010000046.1"/>
</dbReference>
<sequence>MNRFAAVVMGLALGAVSPALAADLPKAAPSSPATPAVAAAPFGLEWGLSKEELEAKGIKLAEVPTNEGSQRFSATGLGKLVAGVETVVVDFGFDNRLWKVIAASEDFPNDPYGFKVKARYGELNDILTEKYGKGKATHRTGGSIYDEARYFLAGLNGGKSWHFTTYSVSGLSIELSVRAKDSDTGYWVLIYNNTELAKGYDKAKANREKSAL</sequence>
<dbReference type="EMBL" id="JBHSLC010000046">
    <property type="protein sequence ID" value="MFC5357560.1"/>
    <property type="molecule type" value="Genomic_DNA"/>
</dbReference>
<proteinExistence type="predicted"/>
<feature type="signal peptide" evidence="1">
    <location>
        <begin position="1"/>
        <end position="21"/>
    </location>
</feature>
<reference evidence="3" key="1">
    <citation type="journal article" date="2019" name="Int. J. Syst. Evol. Microbiol.">
        <title>The Global Catalogue of Microorganisms (GCM) 10K type strain sequencing project: providing services to taxonomists for standard genome sequencing and annotation.</title>
        <authorList>
            <consortium name="The Broad Institute Genomics Platform"/>
            <consortium name="The Broad Institute Genome Sequencing Center for Infectious Disease"/>
            <person name="Wu L."/>
            <person name="Ma J."/>
        </authorList>
    </citation>
    <scope>NUCLEOTIDE SEQUENCE [LARGE SCALE GENOMIC DNA]</scope>
    <source>
        <strain evidence="3">CCUG 58760</strain>
    </source>
</reference>
<protein>
    <submittedName>
        <fullName evidence="2">Uncharacterized protein</fullName>
    </submittedName>
</protein>
<organism evidence="2 3">
    <name type="scientific">Azospirillum himalayense</name>
    <dbReference type="NCBI Taxonomy" id="654847"/>
    <lineage>
        <taxon>Bacteria</taxon>
        <taxon>Pseudomonadati</taxon>
        <taxon>Pseudomonadota</taxon>
        <taxon>Alphaproteobacteria</taxon>
        <taxon>Rhodospirillales</taxon>
        <taxon>Azospirillaceae</taxon>
        <taxon>Azospirillum</taxon>
    </lineage>
</organism>
<evidence type="ECO:0000313" key="2">
    <source>
        <dbReference type="EMBL" id="MFC5357560.1"/>
    </source>
</evidence>
<keyword evidence="3" id="KW-1185">Reference proteome</keyword>
<evidence type="ECO:0000256" key="1">
    <source>
        <dbReference type="SAM" id="SignalP"/>
    </source>
</evidence>
<gene>
    <name evidence="2" type="ORF">ACFPMG_21345</name>
</gene>
<keyword evidence="1" id="KW-0732">Signal</keyword>
<name>A0ABW0GA86_9PROT</name>
<comment type="caution">
    <text evidence="2">The sequence shown here is derived from an EMBL/GenBank/DDBJ whole genome shotgun (WGS) entry which is preliminary data.</text>
</comment>